<evidence type="ECO:0008006" key="4">
    <source>
        <dbReference type="Google" id="ProtNLM"/>
    </source>
</evidence>
<keyword evidence="3" id="KW-1185">Reference proteome</keyword>
<feature type="signal peptide" evidence="1">
    <location>
        <begin position="1"/>
        <end position="23"/>
    </location>
</feature>
<sequence>MVIKFIIVSLLLFEMSCSSGVHTVNKMPNVGYAEISSDGVLTLHLIGKSDEGDIVHAIKSYKIGDPYYEEVKRHIGDIKPGEKKAVAPWPD</sequence>
<dbReference type="EMBL" id="BPFZ01000024">
    <property type="protein sequence ID" value="GIU68140.1"/>
    <property type="molecule type" value="Genomic_DNA"/>
</dbReference>
<organism evidence="2 3">
    <name type="scientific">Candidatus Phycosocius spiralis</name>
    <dbReference type="NCBI Taxonomy" id="2815099"/>
    <lineage>
        <taxon>Bacteria</taxon>
        <taxon>Pseudomonadati</taxon>
        <taxon>Pseudomonadota</taxon>
        <taxon>Alphaproteobacteria</taxon>
        <taxon>Caulobacterales</taxon>
        <taxon>Caulobacterales incertae sedis</taxon>
        <taxon>Candidatus Phycosocius</taxon>
    </lineage>
</organism>
<comment type="caution">
    <text evidence="2">The sequence shown here is derived from an EMBL/GenBank/DDBJ whole genome shotgun (WGS) entry which is preliminary data.</text>
</comment>
<protein>
    <recommendedName>
        <fullName evidence="4">Lipoprotein</fullName>
    </recommendedName>
</protein>
<name>A0ABQ4PYS6_9PROT</name>
<reference evidence="2" key="1">
    <citation type="submission" date="2021-05" db="EMBL/GenBank/DDBJ databases">
        <authorList>
            <person name="Tanabe Y."/>
        </authorList>
    </citation>
    <scope>NUCLEOTIDE SEQUENCE</scope>
    <source>
        <strain evidence="2">BOTRYCO-1</strain>
    </source>
</reference>
<accession>A0ABQ4PYS6</accession>
<proteinExistence type="predicted"/>
<dbReference type="Proteomes" id="UP001161064">
    <property type="component" value="Unassembled WGS sequence"/>
</dbReference>
<reference evidence="2" key="2">
    <citation type="journal article" date="2023" name="ISME Commun">
        <title>Characterization of a bloom-associated alphaproteobacterial lineage, 'Candidatus Phycosocius': insights into freshwater algal-bacterial interactions.</title>
        <authorList>
            <person name="Tanabe Y."/>
            <person name="Yamaguchi H."/>
            <person name="Yoshida M."/>
            <person name="Kai A."/>
            <person name="Okazaki Y."/>
        </authorList>
    </citation>
    <scope>NUCLEOTIDE SEQUENCE</scope>
    <source>
        <strain evidence="2">BOTRYCO-1</strain>
    </source>
</reference>
<evidence type="ECO:0000256" key="1">
    <source>
        <dbReference type="SAM" id="SignalP"/>
    </source>
</evidence>
<gene>
    <name evidence="2" type="ORF">PsB1_2294</name>
</gene>
<feature type="chain" id="PRO_5047086560" description="Lipoprotein" evidence="1">
    <location>
        <begin position="24"/>
        <end position="91"/>
    </location>
</feature>
<evidence type="ECO:0000313" key="3">
    <source>
        <dbReference type="Proteomes" id="UP001161064"/>
    </source>
</evidence>
<keyword evidence="1" id="KW-0732">Signal</keyword>
<evidence type="ECO:0000313" key="2">
    <source>
        <dbReference type="EMBL" id="GIU68140.1"/>
    </source>
</evidence>